<keyword evidence="3" id="KW-1185">Reference proteome</keyword>
<evidence type="ECO:0000313" key="3">
    <source>
        <dbReference type="Proteomes" id="UP001214576"/>
    </source>
</evidence>
<organism evidence="2 3">
    <name type="scientific">Ovis ammon polii</name>
    <dbReference type="NCBI Taxonomy" id="230172"/>
    <lineage>
        <taxon>Eukaryota</taxon>
        <taxon>Metazoa</taxon>
        <taxon>Chordata</taxon>
        <taxon>Craniata</taxon>
        <taxon>Vertebrata</taxon>
        <taxon>Euteleostomi</taxon>
        <taxon>Mammalia</taxon>
        <taxon>Eutheria</taxon>
        <taxon>Laurasiatheria</taxon>
        <taxon>Artiodactyla</taxon>
        <taxon>Ruminantia</taxon>
        <taxon>Pecora</taxon>
        <taxon>Bovidae</taxon>
        <taxon>Caprinae</taxon>
        <taxon>Ovis</taxon>
    </lineage>
</organism>
<comment type="caution">
    <text evidence="2">The sequence shown here is derived from an EMBL/GenBank/DDBJ whole genome shotgun (WGS) entry which is preliminary data.</text>
</comment>
<reference evidence="2" key="1">
    <citation type="submission" date="2022-03" db="EMBL/GenBank/DDBJ databases">
        <title>Genomic analyses of argali, domestic sheep and their hybrids provide insights into chromosomal evolution, heterosis and genetic basis of agronomic traits.</title>
        <authorList>
            <person name="Li M."/>
        </authorList>
    </citation>
    <scope>NUCLEOTIDE SEQUENCE</scope>
    <source>
        <strain evidence="2">CAU-MHL-2022a</strain>
        <tissue evidence="2">Skin</tissue>
    </source>
</reference>
<gene>
    <name evidence="2" type="ORF">MG293_004322</name>
</gene>
<feature type="compositionally biased region" description="Basic and acidic residues" evidence="1">
    <location>
        <begin position="9"/>
        <end position="38"/>
    </location>
</feature>
<evidence type="ECO:0000256" key="1">
    <source>
        <dbReference type="SAM" id="MobiDB-lite"/>
    </source>
</evidence>
<accession>A0AAD4UDH0</accession>
<dbReference type="AlphaFoldDB" id="A0AAD4UDH0"/>
<sequence length="126" mass="14070">MNSGEGENEEKKRELREQGQKKTVEEEGRIEVSDRNQDVKPGAGEMQILLQLKLAYAALDKMSKAYLQSVLNSDSISGPWNQRMWMTSFFPSAVWLVFNVALPKVKSDEPASSAVFARISIGGSFE</sequence>
<feature type="region of interest" description="Disordered" evidence="1">
    <location>
        <begin position="1"/>
        <end position="38"/>
    </location>
</feature>
<name>A0AAD4UDH0_OVIAM</name>
<protein>
    <submittedName>
        <fullName evidence="2">Uncharacterized protein</fullName>
    </submittedName>
</protein>
<dbReference type="Proteomes" id="UP001214576">
    <property type="component" value="Unassembled WGS sequence"/>
</dbReference>
<dbReference type="EMBL" id="JAKZEL010000004">
    <property type="protein sequence ID" value="KAI4544056.1"/>
    <property type="molecule type" value="Genomic_DNA"/>
</dbReference>
<proteinExistence type="predicted"/>
<evidence type="ECO:0000313" key="2">
    <source>
        <dbReference type="EMBL" id="KAI4544056.1"/>
    </source>
</evidence>